<dbReference type="Pfam" id="PF03022">
    <property type="entry name" value="MRJP"/>
    <property type="match status" value="1"/>
</dbReference>
<evidence type="ECO:0000313" key="5">
    <source>
        <dbReference type="EMBL" id="KAJ9573433.1"/>
    </source>
</evidence>
<proteinExistence type="inferred from homology"/>
<keyword evidence="6" id="KW-1185">Reference proteome</keyword>
<feature type="non-terminal residue" evidence="5">
    <location>
        <position position="337"/>
    </location>
</feature>
<evidence type="ECO:0000256" key="4">
    <source>
        <dbReference type="ARBA" id="ARBA00023180"/>
    </source>
</evidence>
<reference evidence="5" key="1">
    <citation type="journal article" date="2023" name="IScience">
        <title>Live-bearing cockroach genome reveals convergent evolutionary mechanisms linked to viviparity in insects and beyond.</title>
        <authorList>
            <person name="Fouks B."/>
            <person name="Harrison M.C."/>
            <person name="Mikhailova A.A."/>
            <person name="Marchal E."/>
            <person name="English S."/>
            <person name="Carruthers M."/>
            <person name="Jennings E.C."/>
            <person name="Chiamaka E.L."/>
            <person name="Frigard R.A."/>
            <person name="Pippel M."/>
            <person name="Attardo G.M."/>
            <person name="Benoit J.B."/>
            <person name="Bornberg-Bauer E."/>
            <person name="Tobe S.S."/>
        </authorList>
    </citation>
    <scope>NUCLEOTIDE SEQUENCE</scope>
    <source>
        <strain evidence="5">Stay&amp;Tobe</strain>
    </source>
</reference>
<evidence type="ECO:0000313" key="6">
    <source>
        <dbReference type="Proteomes" id="UP001233999"/>
    </source>
</evidence>
<dbReference type="InterPro" id="IPR011047">
    <property type="entry name" value="Quinoprotein_ADH-like_sf"/>
</dbReference>
<name>A0AAD8E0R8_DIPPU</name>
<sequence length="337" mass="38125">PKERVFVTVPRFKMGVPATLATVVSDRYGNPILRPYPSWEVNNSNCSGLLSVMRIKISQCGHLWVLDTGREDVLDTFKYLCPPKLRVYDLKTDEQIWEYILPDGVLTNNSLMGTVELQGNCRKPFAYLADIVGQGIVVVNTPAARSWRVENGFTQADPTASTYNIDGETFHLDDGTISLAATSTRVYFHSLSSFTENYVPVSVLTNEWNFQQPGDSVNQFHQYSGQRSGQSGPAVIANSGRVMLFSNLPENSLYCWRVDTSYEPRNFYQVFRNDVTFQFASGMKVVRDRKNREYVLAVSSRFQDQINNHVNSQQVNYRILYGAVDDLLAGKPCKAFF</sequence>
<gene>
    <name evidence="5" type="ORF">L9F63_009161</name>
</gene>
<keyword evidence="4" id="KW-0325">Glycoprotein</keyword>
<dbReference type="SUPFAM" id="SSF50998">
    <property type="entry name" value="Quinoprotein alcohol dehydrogenase-like"/>
    <property type="match status" value="1"/>
</dbReference>
<dbReference type="PANTHER" id="PTHR10009">
    <property type="entry name" value="PROTEIN YELLOW-RELATED"/>
    <property type="match status" value="1"/>
</dbReference>
<accession>A0AAD8E0R8</accession>
<organism evidence="5 6">
    <name type="scientific">Diploptera punctata</name>
    <name type="common">Pacific beetle cockroach</name>
    <dbReference type="NCBI Taxonomy" id="6984"/>
    <lineage>
        <taxon>Eukaryota</taxon>
        <taxon>Metazoa</taxon>
        <taxon>Ecdysozoa</taxon>
        <taxon>Arthropoda</taxon>
        <taxon>Hexapoda</taxon>
        <taxon>Insecta</taxon>
        <taxon>Pterygota</taxon>
        <taxon>Neoptera</taxon>
        <taxon>Polyneoptera</taxon>
        <taxon>Dictyoptera</taxon>
        <taxon>Blattodea</taxon>
        <taxon>Blaberoidea</taxon>
        <taxon>Blaberidae</taxon>
        <taxon>Diplopterinae</taxon>
        <taxon>Diploptera</taxon>
    </lineage>
</organism>
<reference evidence="5" key="2">
    <citation type="submission" date="2023-05" db="EMBL/GenBank/DDBJ databases">
        <authorList>
            <person name="Fouks B."/>
        </authorList>
    </citation>
    <scope>NUCLEOTIDE SEQUENCE</scope>
    <source>
        <strain evidence="5">Stay&amp;Tobe</strain>
        <tissue evidence="5">Testes</tissue>
    </source>
</reference>
<comment type="caution">
    <text evidence="5">The sequence shown here is derived from an EMBL/GenBank/DDBJ whole genome shotgun (WGS) entry which is preliminary data.</text>
</comment>
<dbReference type="InterPro" id="IPR017996">
    <property type="entry name" value="MRJP/yellow-related"/>
</dbReference>
<dbReference type="AlphaFoldDB" id="A0AAD8E0R8"/>
<evidence type="ECO:0000256" key="3">
    <source>
        <dbReference type="ARBA" id="ARBA00022525"/>
    </source>
</evidence>
<keyword evidence="3" id="KW-0964">Secreted</keyword>
<dbReference type="PANTHER" id="PTHR10009:SF7">
    <property type="entry name" value="GH10609P-RELATED"/>
    <property type="match status" value="1"/>
</dbReference>
<protein>
    <submittedName>
        <fullName evidence="5">Uncharacterized protein</fullName>
    </submittedName>
</protein>
<dbReference type="GO" id="GO:0005576">
    <property type="term" value="C:extracellular region"/>
    <property type="evidence" value="ECO:0007669"/>
    <property type="project" value="UniProtKB-SubCell"/>
</dbReference>
<dbReference type="Gene3D" id="2.120.10.30">
    <property type="entry name" value="TolB, C-terminal domain"/>
    <property type="match status" value="1"/>
</dbReference>
<evidence type="ECO:0000256" key="2">
    <source>
        <dbReference type="ARBA" id="ARBA00009127"/>
    </source>
</evidence>
<dbReference type="EMBL" id="JASPKZ010010699">
    <property type="protein sequence ID" value="KAJ9573433.1"/>
    <property type="molecule type" value="Genomic_DNA"/>
</dbReference>
<comment type="similarity">
    <text evidence="2">Belongs to the major royal jelly protein family.</text>
</comment>
<comment type="subcellular location">
    <subcellularLocation>
        <location evidence="1">Secreted</location>
    </subcellularLocation>
</comment>
<evidence type="ECO:0000256" key="1">
    <source>
        <dbReference type="ARBA" id="ARBA00004613"/>
    </source>
</evidence>
<dbReference type="InterPro" id="IPR011042">
    <property type="entry name" value="6-blade_b-propeller_TolB-like"/>
</dbReference>
<dbReference type="Proteomes" id="UP001233999">
    <property type="component" value="Unassembled WGS sequence"/>
</dbReference>